<dbReference type="Proteomes" id="UP000033202">
    <property type="component" value="Unassembled WGS sequence"/>
</dbReference>
<organism evidence="1 2">
    <name type="scientific">Sphingomonas changbaiensis NBRC 104936</name>
    <dbReference type="NCBI Taxonomy" id="1219043"/>
    <lineage>
        <taxon>Bacteria</taxon>
        <taxon>Pseudomonadati</taxon>
        <taxon>Pseudomonadota</taxon>
        <taxon>Alphaproteobacteria</taxon>
        <taxon>Sphingomonadales</taxon>
        <taxon>Sphingomonadaceae</taxon>
        <taxon>Sphingomonas</taxon>
    </lineage>
</organism>
<proteinExistence type="predicted"/>
<sequence>MDLDALLHHYFGRTRLDTLAPEAVTRGREALAIDFGVEQEPGRKFALWVLMHALGIAPLPAEAFPKHPELKRAAEDWLTASERVVNSTLDRSAPDEG</sequence>
<gene>
    <name evidence="1" type="ORF">SCH01S_28_01100</name>
</gene>
<comment type="caution">
    <text evidence="1">The sequence shown here is derived from an EMBL/GenBank/DDBJ whole genome shotgun (WGS) entry which is preliminary data.</text>
</comment>
<dbReference type="EMBL" id="BBWU01000028">
    <property type="protein sequence ID" value="GAO39249.1"/>
    <property type="molecule type" value="Genomic_DNA"/>
</dbReference>
<name>A0A0E9MNX1_9SPHN</name>
<evidence type="ECO:0000313" key="2">
    <source>
        <dbReference type="Proteomes" id="UP000033202"/>
    </source>
</evidence>
<evidence type="ECO:0000313" key="1">
    <source>
        <dbReference type="EMBL" id="GAO39249.1"/>
    </source>
</evidence>
<dbReference type="RefSeq" id="WP_046348065.1">
    <property type="nucleotide sequence ID" value="NZ_BBWU01000028.1"/>
</dbReference>
<protein>
    <submittedName>
        <fullName evidence="1">Uncharacterized protein</fullName>
    </submittedName>
</protein>
<keyword evidence="2" id="KW-1185">Reference proteome</keyword>
<accession>A0A0E9MNX1</accession>
<dbReference type="STRING" id="1219043.SCH01S_28_01100"/>
<dbReference type="AlphaFoldDB" id="A0A0E9MNX1"/>
<reference evidence="1 2" key="1">
    <citation type="submission" date="2015-04" db="EMBL/GenBank/DDBJ databases">
        <title>Whole genome shotgun sequence of Sphingomonas changbaiensis NBRC 104936.</title>
        <authorList>
            <person name="Katano-Makiyama Y."/>
            <person name="Hosoyama A."/>
            <person name="Hashimoto M."/>
            <person name="Noguchi M."/>
            <person name="Tsuchikane K."/>
            <person name="Ohji S."/>
            <person name="Yamazoe A."/>
            <person name="Ichikawa N."/>
            <person name="Kimura A."/>
            <person name="Fujita N."/>
        </authorList>
    </citation>
    <scope>NUCLEOTIDE SEQUENCE [LARGE SCALE GENOMIC DNA]</scope>
    <source>
        <strain evidence="1 2">NBRC 104936</strain>
    </source>
</reference>
<dbReference type="OrthoDB" id="7433176at2"/>